<feature type="signal peptide" evidence="1">
    <location>
        <begin position="1"/>
        <end position="24"/>
    </location>
</feature>
<comment type="caution">
    <text evidence="3">The sequence shown here is derived from an EMBL/GenBank/DDBJ whole genome shotgun (WGS) entry which is preliminary data.</text>
</comment>
<keyword evidence="4" id="KW-1185">Reference proteome</keyword>
<sequence length="249" mass="27585">MKKIASTALALSLALSIGSQTSLAAGKEREIPFENPGLEQLQGKDINTIIEENQDNLTQADIDLSLLIIKLKEENLEISTDALVGLVESNFSGEIQAFGVLESAGKTWSNLTAAEKWLVALHPADALLVKAAQSRTDKITSERYPNWKDGDKGNAFRHALWNAQMARNIGKNLAEQFATAHENHGLTDAEYKAQVWFGFNGLEHKNMDLHNNKMGRDCFYWYDIAPFDSTLADRVDAKIKNGEAKILVK</sequence>
<dbReference type="AlphaFoldDB" id="A0A927MNB0"/>
<dbReference type="RefSeq" id="WP_192600750.1">
    <property type="nucleotide sequence ID" value="NZ_JADBEL010000058.1"/>
</dbReference>
<dbReference type="Proteomes" id="UP000658225">
    <property type="component" value="Unassembled WGS sequence"/>
</dbReference>
<feature type="domain" description="DUF6973" evidence="2">
    <location>
        <begin position="117"/>
        <end position="242"/>
    </location>
</feature>
<organism evidence="3 4">
    <name type="scientific">Sporosarcina limicola</name>
    <dbReference type="NCBI Taxonomy" id="34101"/>
    <lineage>
        <taxon>Bacteria</taxon>
        <taxon>Bacillati</taxon>
        <taxon>Bacillota</taxon>
        <taxon>Bacilli</taxon>
        <taxon>Bacillales</taxon>
        <taxon>Caryophanaceae</taxon>
        <taxon>Sporosarcina</taxon>
    </lineage>
</organism>
<protein>
    <recommendedName>
        <fullName evidence="2">DUF6973 domain-containing protein</fullName>
    </recommendedName>
</protein>
<gene>
    <name evidence="3" type="ORF">H4683_004303</name>
</gene>
<dbReference type="Pfam" id="PF22322">
    <property type="entry name" value="DUF6973"/>
    <property type="match status" value="1"/>
</dbReference>
<proteinExistence type="predicted"/>
<name>A0A927MNB0_9BACL</name>
<evidence type="ECO:0000256" key="1">
    <source>
        <dbReference type="SAM" id="SignalP"/>
    </source>
</evidence>
<dbReference type="EMBL" id="JADBEL010000058">
    <property type="protein sequence ID" value="MBE1557166.1"/>
    <property type="molecule type" value="Genomic_DNA"/>
</dbReference>
<reference evidence="3" key="1">
    <citation type="submission" date="2020-10" db="EMBL/GenBank/DDBJ databases">
        <title>Genomic Encyclopedia of Type Strains, Phase IV (KMG-IV): sequencing the most valuable type-strain genomes for metagenomic binning, comparative biology and taxonomic classification.</title>
        <authorList>
            <person name="Goeker M."/>
        </authorList>
    </citation>
    <scope>NUCLEOTIDE SEQUENCE</scope>
    <source>
        <strain evidence="3">DSM 13886</strain>
    </source>
</reference>
<accession>A0A927MNB0</accession>
<evidence type="ECO:0000259" key="2">
    <source>
        <dbReference type="Pfam" id="PF22322"/>
    </source>
</evidence>
<feature type="chain" id="PRO_5038056439" description="DUF6973 domain-containing protein" evidence="1">
    <location>
        <begin position="25"/>
        <end position="249"/>
    </location>
</feature>
<dbReference type="InterPro" id="IPR054246">
    <property type="entry name" value="DUF6973"/>
</dbReference>
<evidence type="ECO:0000313" key="4">
    <source>
        <dbReference type="Proteomes" id="UP000658225"/>
    </source>
</evidence>
<evidence type="ECO:0000313" key="3">
    <source>
        <dbReference type="EMBL" id="MBE1557166.1"/>
    </source>
</evidence>
<keyword evidence="1" id="KW-0732">Signal</keyword>